<dbReference type="SMART" id="SM00965">
    <property type="entry name" value="STN"/>
    <property type="match status" value="1"/>
</dbReference>
<accession>A0A4R0NXC0</accession>
<evidence type="ECO:0000256" key="5">
    <source>
        <dbReference type="ARBA" id="ARBA00023136"/>
    </source>
</evidence>
<organism evidence="10 11">
    <name type="scientific">Pedobacter psychroterrae</name>
    <dbReference type="NCBI Taxonomy" id="2530453"/>
    <lineage>
        <taxon>Bacteria</taxon>
        <taxon>Pseudomonadati</taxon>
        <taxon>Bacteroidota</taxon>
        <taxon>Sphingobacteriia</taxon>
        <taxon>Sphingobacteriales</taxon>
        <taxon>Sphingobacteriaceae</taxon>
        <taxon>Pedobacter</taxon>
    </lineage>
</organism>
<proteinExistence type="inferred from homology"/>
<comment type="subcellular location">
    <subcellularLocation>
        <location evidence="1 7">Cell outer membrane</location>
        <topology evidence="1 7">Multi-pass membrane protein</topology>
    </subcellularLocation>
</comment>
<dbReference type="Gene3D" id="2.170.130.10">
    <property type="entry name" value="TonB-dependent receptor, plug domain"/>
    <property type="match status" value="1"/>
</dbReference>
<evidence type="ECO:0000256" key="3">
    <source>
        <dbReference type="ARBA" id="ARBA00022452"/>
    </source>
</evidence>
<protein>
    <submittedName>
        <fullName evidence="10">SusC/RagA family TonB-linked outer membrane protein</fullName>
    </submittedName>
</protein>
<dbReference type="NCBIfam" id="TIGR04056">
    <property type="entry name" value="OMP_RagA_SusC"/>
    <property type="match status" value="1"/>
</dbReference>
<keyword evidence="8" id="KW-1133">Transmembrane helix</keyword>
<dbReference type="EMBL" id="SJSL01000001">
    <property type="protein sequence ID" value="TCD03704.1"/>
    <property type="molecule type" value="Genomic_DNA"/>
</dbReference>
<evidence type="ECO:0000256" key="4">
    <source>
        <dbReference type="ARBA" id="ARBA00022692"/>
    </source>
</evidence>
<dbReference type="PROSITE" id="PS52016">
    <property type="entry name" value="TONB_DEPENDENT_REC_3"/>
    <property type="match status" value="1"/>
</dbReference>
<comment type="caution">
    <text evidence="10">The sequence shown here is derived from an EMBL/GenBank/DDBJ whole genome shotgun (WGS) entry which is preliminary data.</text>
</comment>
<reference evidence="10 11" key="1">
    <citation type="submission" date="2019-02" db="EMBL/GenBank/DDBJ databases">
        <title>Pedobacter sp. RP-1-14 sp. nov., isolated from Arctic soil.</title>
        <authorList>
            <person name="Dahal R.H."/>
        </authorList>
    </citation>
    <scope>NUCLEOTIDE SEQUENCE [LARGE SCALE GENOMIC DNA]</scope>
    <source>
        <strain evidence="10 11">RP-1-14</strain>
    </source>
</reference>
<feature type="transmembrane region" description="Helical" evidence="8">
    <location>
        <begin position="12"/>
        <end position="38"/>
    </location>
</feature>
<keyword evidence="6 7" id="KW-0998">Cell outer membrane</keyword>
<dbReference type="GO" id="GO:0009279">
    <property type="term" value="C:cell outer membrane"/>
    <property type="evidence" value="ECO:0007669"/>
    <property type="project" value="UniProtKB-SubCell"/>
</dbReference>
<dbReference type="InterPro" id="IPR023996">
    <property type="entry name" value="TonB-dep_OMP_SusC/RagA"/>
</dbReference>
<dbReference type="Gene3D" id="2.60.40.1120">
    <property type="entry name" value="Carboxypeptidase-like, regulatory domain"/>
    <property type="match status" value="1"/>
</dbReference>
<dbReference type="Proteomes" id="UP000293347">
    <property type="component" value="Unassembled WGS sequence"/>
</dbReference>
<dbReference type="InterPro" id="IPR012910">
    <property type="entry name" value="Plug_dom"/>
</dbReference>
<keyword evidence="3 7" id="KW-1134">Transmembrane beta strand</keyword>
<dbReference type="AlphaFoldDB" id="A0A4R0NXC0"/>
<dbReference type="NCBIfam" id="TIGR04057">
    <property type="entry name" value="SusC_RagA_signa"/>
    <property type="match status" value="1"/>
</dbReference>
<dbReference type="OrthoDB" id="9768177at2"/>
<gene>
    <name evidence="10" type="ORF">EZ437_07050</name>
</gene>
<evidence type="ECO:0000256" key="8">
    <source>
        <dbReference type="SAM" id="Phobius"/>
    </source>
</evidence>
<evidence type="ECO:0000256" key="2">
    <source>
        <dbReference type="ARBA" id="ARBA00022448"/>
    </source>
</evidence>
<evidence type="ECO:0000256" key="7">
    <source>
        <dbReference type="PROSITE-ProRule" id="PRU01360"/>
    </source>
</evidence>
<keyword evidence="11" id="KW-1185">Reference proteome</keyword>
<evidence type="ECO:0000256" key="1">
    <source>
        <dbReference type="ARBA" id="ARBA00004571"/>
    </source>
</evidence>
<dbReference type="InterPro" id="IPR037066">
    <property type="entry name" value="Plug_dom_sf"/>
</dbReference>
<name>A0A4R0NXC0_9SPHI</name>
<keyword evidence="4 7" id="KW-0812">Transmembrane</keyword>
<dbReference type="InterPro" id="IPR008969">
    <property type="entry name" value="CarboxyPept-like_regulatory"/>
</dbReference>
<dbReference type="Gene3D" id="2.40.170.20">
    <property type="entry name" value="TonB-dependent receptor, beta-barrel domain"/>
    <property type="match status" value="1"/>
</dbReference>
<keyword evidence="2 7" id="KW-0813">Transport</keyword>
<dbReference type="Pfam" id="PF07715">
    <property type="entry name" value="Plug"/>
    <property type="match status" value="1"/>
</dbReference>
<comment type="similarity">
    <text evidence="7">Belongs to the TonB-dependent receptor family.</text>
</comment>
<dbReference type="InterPro" id="IPR039426">
    <property type="entry name" value="TonB-dep_rcpt-like"/>
</dbReference>
<feature type="domain" description="Secretin/TonB short N-terminal" evidence="9">
    <location>
        <begin position="74"/>
        <end position="126"/>
    </location>
</feature>
<dbReference type="SUPFAM" id="SSF49464">
    <property type="entry name" value="Carboxypeptidase regulatory domain-like"/>
    <property type="match status" value="1"/>
</dbReference>
<dbReference type="InterPro" id="IPR023997">
    <property type="entry name" value="TonB-dep_OMP_SusC/RagA_CS"/>
</dbReference>
<dbReference type="SUPFAM" id="SSF56935">
    <property type="entry name" value="Porins"/>
    <property type="match status" value="1"/>
</dbReference>
<dbReference type="Pfam" id="PF13715">
    <property type="entry name" value="CarbopepD_reg_2"/>
    <property type="match status" value="1"/>
</dbReference>
<evidence type="ECO:0000313" key="10">
    <source>
        <dbReference type="EMBL" id="TCD03704.1"/>
    </source>
</evidence>
<dbReference type="InterPro" id="IPR011662">
    <property type="entry name" value="Secretin/TonB_short_N"/>
</dbReference>
<sequence length="1134" mass="123853">MKYKELCNSVFLRYFLSNVFSTKLLLMLNWTIILTLVLCIKVSANGYSQNNVSIDAKEIRIKRAFSMLEEKGNIRLLYSEEFEGLNNKVSINVDNTPVLEVLKMVLKDTGLNYRLFGDGLVVIVSDQKARKDIVVKGRVTDAANLAMTGVSIQLKGSTIGTTTDKDGTYILNVPQDGVLVFSYIGYLNQEIEVNNQSTINVKLEENRKELNQVVVVGYGTQKKKDLLSAVSSIRGEEIVNLPVATPQSLIQGRASGVQVVQNSGAPGSAVTLRIRGTTSINAGNDPLYIVDGVPVESGSLTGYNSRGGTPPSALSAINADDIESMEVLKDAGALAIYGSRAANGVVLITTKRGKKGGTTYSLNYYTGTQQDNKNTRIKMLNSSQSLELIQEGRANALNYGTTALYGFILPDTLGRLADTDWQDEILRAAPISNYELAIRGGENKLRFSLSGNYFDQEGIIINSSYKRGNGRFNMDYDATDKFKFGSNISITKYINKRASTDDGGLSLIQVGLKKSPSMPLYNADGTLYNDDVSGFINPVIYAQRVKYENEVASLVGNVYGEYNILPDLKLRATFGLNYAGVLDTFFEPSDAMRNGTSSGVAFSSDVNGWINENTLVYTKALGKHLLTGLVGYSQQKRRSFAMNESGSQYATNNIYTLNAASIAGSVSSSVSANGLSSAFARIGYSFADKYLLEGTVRRDGSSRFGANKKYAMFPAISAAWRITNEGFWNKSSLINDLKLRGSVGRTGNQDIGDYVAQGQYNTGTRYIGQSGISLGILPNQDLTWETTDQYNIGMDVSILNSRIALNVDAYVKKTSNLLLNVPLPGTTGFGSVLQNVGATENRGLEFNLDTRNIENQKFSWSTNFNVSFNKNKVVALNSGATEIILSKGAGLTGSLVSYSVLRVGEPIGSFYGWQSNGVYQYTTDNSTGLTSTSIGTTNYVYRGGDLIITDANGNNTIDNLDRMIIGRALPKFTGGLSNNFTYQNFDLNVLATFVYGNDIVNGTRYTTESDQRFSGNYSNLRRWRNEGDVTDIPRANAADPAGNRRFSNRWLEDGSYFRIKTATLGYKLPNTALSRTPVKNCRIYATAQNLFTITNYTGYDPEASAMANGVTDIGLDQGTYPQYRSFIFGLSVGF</sequence>
<keyword evidence="5 7" id="KW-0472">Membrane</keyword>
<evidence type="ECO:0000313" key="11">
    <source>
        <dbReference type="Proteomes" id="UP000293347"/>
    </source>
</evidence>
<evidence type="ECO:0000256" key="6">
    <source>
        <dbReference type="ARBA" id="ARBA00023237"/>
    </source>
</evidence>
<evidence type="ECO:0000259" key="9">
    <source>
        <dbReference type="SMART" id="SM00965"/>
    </source>
</evidence>
<dbReference type="InterPro" id="IPR036942">
    <property type="entry name" value="Beta-barrel_TonB_sf"/>
</dbReference>